<dbReference type="InterPro" id="IPR005302">
    <property type="entry name" value="MoCF_Sase_C"/>
</dbReference>
<evidence type="ECO:0000313" key="2">
    <source>
        <dbReference type="EMBL" id="SNS95330.1"/>
    </source>
</evidence>
<keyword evidence="3" id="KW-1185">Reference proteome</keyword>
<accession>A0A239INU0</accession>
<dbReference type="PANTHER" id="PTHR30212:SF2">
    <property type="entry name" value="PROTEIN YIIM"/>
    <property type="match status" value="1"/>
</dbReference>
<dbReference type="GO" id="GO:0030151">
    <property type="term" value="F:molybdenum ion binding"/>
    <property type="evidence" value="ECO:0007669"/>
    <property type="project" value="InterPro"/>
</dbReference>
<dbReference type="Pfam" id="PF03473">
    <property type="entry name" value="MOSC"/>
    <property type="match status" value="1"/>
</dbReference>
<dbReference type="InterPro" id="IPR011037">
    <property type="entry name" value="Pyrv_Knase-like_insert_dom_sf"/>
</dbReference>
<sequence>MPAENHRSRAELGAALPHILAGPKDAGRLDMIVVRPEKGARLSPATVGISAKGGVDGDHWAKGCWKTTADGAPHPDVQICIMPSRCIEAIAGDRESWPPAGDNLFIDMDLTPENTPPGTRLAIGSAEIVITEEPHTGCQQFIERYGRDACVFVNTGPGKQHRLRGIYARVTRDGVVSVGDRVRKLG</sequence>
<dbReference type="EMBL" id="FZOY01000004">
    <property type="protein sequence ID" value="SNS95330.1"/>
    <property type="molecule type" value="Genomic_DNA"/>
</dbReference>
<dbReference type="GO" id="GO:0003824">
    <property type="term" value="F:catalytic activity"/>
    <property type="evidence" value="ECO:0007669"/>
    <property type="project" value="InterPro"/>
</dbReference>
<gene>
    <name evidence="2" type="ORF">SAMN05421757_104484</name>
</gene>
<dbReference type="PANTHER" id="PTHR30212">
    <property type="entry name" value="PROTEIN YIIM"/>
    <property type="match status" value="1"/>
</dbReference>
<proteinExistence type="predicted"/>
<organism evidence="2 3">
    <name type="scientific">Tropicimonas sediminicola</name>
    <dbReference type="NCBI Taxonomy" id="1031541"/>
    <lineage>
        <taxon>Bacteria</taxon>
        <taxon>Pseudomonadati</taxon>
        <taxon>Pseudomonadota</taxon>
        <taxon>Alphaproteobacteria</taxon>
        <taxon>Rhodobacterales</taxon>
        <taxon>Roseobacteraceae</taxon>
        <taxon>Tropicimonas</taxon>
    </lineage>
</organism>
<name>A0A239INU0_9RHOB</name>
<dbReference type="Proteomes" id="UP000198426">
    <property type="component" value="Unassembled WGS sequence"/>
</dbReference>
<evidence type="ECO:0000313" key="3">
    <source>
        <dbReference type="Proteomes" id="UP000198426"/>
    </source>
</evidence>
<feature type="domain" description="MOSC" evidence="1">
    <location>
        <begin position="35"/>
        <end position="185"/>
    </location>
</feature>
<dbReference type="RefSeq" id="WP_217898306.1">
    <property type="nucleotide sequence ID" value="NZ_FZOY01000004.1"/>
</dbReference>
<dbReference type="Gene3D" id="2.40.33.20">
    <property type="entry name" value="PK beta-barrel domain-like"/>
    <property type="match status" value="1"/>
</dbReference>
<dbReference type="PROSITE" id="PS51340">
    <property type="entry name" value="MOSC"/>
    <property type="match status" value="1"/>
</dbReference>
<protein>
    <recommendedName>
        <fullName evidence="1">MOSC domain-containing protein</fullName>
    </recommendedName>
</protein>
<evidence type="ECO:0000259" key="1">
    <source>
        <dbReference type="PROSITE" id="PS51340"/>
    </source>
</evidence>
<dbReference type="SUPFAM" id="SSF50800">
    <property type="entry name" value="PK beta-barrel domain-like"/>
    <property type="match status" value="1"/>
</dbReference>
<dbReference type="AlphaFoldDB" id="A0A239INU0"/>
<dbReference type="GO" id="GO:0030170">
    <property type="term" value="F:pyridoxal phosphate binding"/>
    <property type="evidence" value="ECO:0007669"/>
    <property type="project" value="InterPro"/>
</dbReference>
<dbReference type="InterPro" id="IPR052353">
    <property type="entry name" value="Benzoxazolinone_Detox_Enz"/>
</dbReference>
<reference evidence="2 3" key="1">
    <citation type="submission" date="2017-06" db="EMBL/GenBank/DDBJ databases">
        <authorList>
            <person name="Kim H.J."/>
            <person name="Triplett B.A."/>
        </authorList>
    </citation>
    <scope>NUCLEOTIDE SEQUENCE [LARGE SCALE GENOMIC DNA]</scope>
    <source>
        <strain evidence="2 3">DSM 29339</strain>
    </source>
</reference>